<evidence type="ECO:0000256" key="4">
    <source>
        <dbReference type="ARBA" id="ARBA00022833"/>
    </source>
</evidence>
<dbReference type="InterPro" id="IPR049808">
    <property type="entry name" value="CONSTANS-like_Bbox1"/>
</dbReference>
<keyword evidence="4" id="KW-0862">Zinc</keyword>
<dbReference type="EMBL" id="MU069442">
    <property type="protein sequence ID" value="KAF5843473.1"/>
    <property type="molecule type" value="Genomic_DNA"/>
</dbReference>
<evidence type="ECO:0000259" key="9">
    <source>
        <dbReference type="PROSITE" id="PS50119"/>
    </source>
</evidence>
<evidence type="ECO:0000256" key="3">
    <source>
        <dbReference type="ARBA" id="ARBA00022723"/>
    </source>
</evidence>
<feature type="region of interest" description="Disordered" evidence="8">
    <location>
        <begin position="298"/>
        <end position="370"/>
    </location>
</feature>
<evidence type="ECO:0000256" key="7">
    <source>
        <dbReference type="PROSITE-ProRule" id="PRU00357"/>
    </source>
</evidence>
<evidence type="ECO:0000256" key="8">
    <source>
        <dbReference type="SAM" id="MobiDB-lite"/>
    </source>
</evidence>
<reference evidence="11" key="1">
    <citation type="submission" date="2017-08" db="EMBL/GenBank/DDBJ databases">
        <authorList>
            <person name="Polle J.E."/>
            <person name="Barry K."/>
            <person name="Cushman J."/>
            <person name="Schmutz J."/>
            <person name="Tran D."/>
            <person name="Hathwaick L.T."/>
            <person name="Yim W.C."/>
            <person name="Jenkins J."/>
            <person name="Mckie-Krisberg Z.M."/>
            <person name="Prochnik S."/>
            <person name="Lindquist E."/>
            <person name="Dockter R.B."/>
            <person name="Adam C."/>
            <person name="Molina H."/>
            <person name="Bunkerborg J."/>
            <person name="Jin E."/>
            <person name="Buchheim M."/>
            <person name="Magnuson J."/>
        </authorList>
    </citation>
    <scope>NUCLEOTIDE SEQUENCE</scope>
    <source>
        <strain evidence="11">CCAP 19/18</strain>
    </source>
</reference>
<keyword evidence="6" id="KW-0863">Zinc-finger</keyword>
<keyword evidence="12" id="KW-1185">Reference proteome</keyword>
<gene>
    <name evidence="11" type="ORF">DUNSADRAFT_15768</name>
</gene>
<evidence type="ECO:0000259" key="10">
    <source>
        <dbReference type="PROSITE" id="PS51017"/>
    </source>
</evidence>
<feature type="compositionally biased region" description="Polar residues" evidence="8">
    <location>
        <begin position="298"/>
        <end position="323"/>
    </location>
</feature>
<evidence type="ECO:0000256" key="1">
    <source>
        <dbReference type="ARBA" id="ARBA00004123"/>
    </source>
</evidence>
<dbReference type="InterPro" id="IPR010402">
    <property type="entry name" value="CCT_domain"/>
</dbReference>
<dbReference type="PANTHER" id="PTHR31319">
    <property type="entry name" value="ZINC FINGER PROTEIN CONSTANS-LIKE 4"/>
    <property type="match status" value="1"/>
</dbReference>
<comment type="caution">
    <text evidence="11">The sequence shown here is derived from an EMBL/GenBank/DDBJ whole genome shotgun (WGS) entry which is preliminary data.</text>
</comment>
<evidence type="ECO:0000256" key="6">
    <source>
        <dbReference type="PROSITE-ProRule" id="PRU00024"/>
    </source>
</evidence>
<organism evidence="11 12">
    <name type="scientific">Dunaliella salina</name>
    <name type="common">Green alga</name>
    <name type="synonym">Protococcus salinus</name>
    <dbReference type="NCBI Taxonomy" id="3046"/>
    <lineage>
        <taxon>Eukaryota</taxon>
        <taxon>Viridiplantae</taxon>
        <taxon>Chlorophyta</taxon>
        <taxon>core chlorophytes</taxon>
        <taxon>Chlorophyceae</taxon>
        <taxon>CS clade</taxon>
        <taxon>Chlamydomonadales</taxon>
        <taxon>Dunaliellaceae</taxon>
        <taxon>Dunaliella</taxon>
    </lineage>
</organism>
<feature type="compositionally biased region" description="Low complexity" evidence="8">
    <location>
        <begin position="325"/>
        <end position="340"/>
    </location>
</feature>
<accession>A0ABQ7H9E8</accession>
<feature type="compositionally biased region" description="Pro residues" evidence="8">
    <location>
        <begin position="341"/>
        <end position="350"/>
    </location>
</feature>
<proteinExistence type="inferred from homology"/>
<evidence type="ECO:0000313" key="12">
    <source>
        <dbReference type="Proteomes" id="UP000815325"/>
    </source>
</evidence>
<sequence length="449" mass="47985">MASCLVCAAPASVYCQQDNAFLCTGCDVSIHTANALSKMHIRLPCCALCHRQVASVWCKEDAAHLCSVCDGEVHSSNPIPHARESVKPISSPHVTASACPTPCAMSGAQGAAPAVPQMEDSNSACGFHAAHSPPPACELGVQGKEGSCEVRSVAVVPEMPAPLEEADTGATAGAGEVFLPKAPSLPKGFDFLDLDNSWLDRLDTGFDFSDIFNAAPDAPPTDGLVPTLSDNRNGNSPQEDLLNSNGNAAAVHSAHEEHDLLVPSFSLSLPDELPLPQLGGGAPKRPAEDATDALLPASKQQRPSSYSMSAQQSAPFQLKQESQVPAPMMAAPQWQAAPAPALAPPPPPHRQPVHTTTTHHAPGYGAGAELTREQRVARYREKRKSRKFEKTIRYASRKAYAEVRPRIKGRFATREEVIALRAQKEQQEQQQQLQLQAMLDEDCVVPNFA</sequence>
<dbReference type="InterPro" id="IPR045281">
    <property type="entry name" value="CONSTANS-like"/>
</dbReference>
<dbReference type="PROSITE" id="PS51017">
    <property type="entry name" value="CCT"/>
    <property type="match status" value="1"/>
</dbReference>
<comment type="subcellular location">
    <subcellularLocation>
        <location evidence="1 7">Nucleus</location>
    </subcellularLocation>
</comment>
<feature type="region of interest" description="Disordered" evidence="8">
    <location>
        <begin position="217"/>
        <end position="244"/>
    </location>
</feature>
<evidence type="ECO:0000256" key="2">
    <source>
        <dbReference type="ARBA" id="ARBA00010024"/>
    </source>
</evidence>
<dbReference type="PROSITE" id="PS50119">
    <property type="entry name" value="ZF_BBOX"/>
    <property type="match status" value="1"/>
</dbReference>
<dbReference type="Pfam" id="PF06203">
    <property type="entry name" value="CCT"/>
    <property type="match status" value="1"/>
</dbReference>
<comment type="similarity">
    <text evidence="2">Belongs to the CONSTANS family.</text>
</comment>
<name>A0ABQ7H9E8_DUNSA</name>
<dbReference type="Proteomes" id="UP000815325">
    <property type="component" value="Unassembled WGS sequence"/>
</dbReference>
<feature type="compositionally biased region" description="Polar residues" evidence="8">
    <location>
        <begin position="228"/>
        <end position="244"/>
    </location>
</feature>
<feature type="domain" description="CCT" evidence="10">
    <location>
        <begin position="372"/>
        <end position="414"/>
    </location>
</feature>
<evidence type="ECO:0000256" key="5">
    <source>
        <dbReference type="ARBA" id="ARBA00023242"/>
    </source>
</evidence>
<dbReference type="PANTHER" id="PTHR31319:SF77">
    <property type="entry name" value="ZINC FINGER PROTEIN CONSTANS-LIKE 4"/>
    <property type="match status" value="1"/>
</dbReference>
<protein>
    <submittedName>
        <fullName evidence="11">Uncharacterized protein</fullName>
    </submittedName>
</protein>
<keyword evidence="5 7" id="KW-0539">Nucleus</keyword>
<feature type="domain" description="B box-type" evidence="9">
    <location>
        <begin position="41"/>
        <end position="89"/>
    </location>
</feature>
<dbReference type="InterPro" id="IPR000315">
    <property type="entry name" value="Znf_B-box"/>
</dbReference>
<dbReference type="CDD" id="cd19821">
    <property type="entry name" value="Bbox1_BBX-like"/>
    <property type="match status" value="1"/>
</dbReference>
<dbReference type="SMART" id="SM00336">
    <property type="entry name" value="BBOX"/>
    <property type="match status" value="2"/>
</dbReference>
<keyword evidence="3" id="KW-0479">Metal-binding</keyword>
<evidence type="ECO:0000313" key="11">
    <source>
        <dbReference type="EMBL" id="KAF5843473.1"/>
    </source>
</evidence>